<evidence type="ECO:0000256" key="9">
    <source>
        <dbReference type="SAM" id="MobiDB-lite"/>
    </source>
</evidence>
<keyword evidence="4" id="KW-0732">Signal</keyword>
<protein>
    <recommendedName>
        <fullName evidence="10">Leucine-rich repeat-containing N-terminal plant-type domain-containing protein</fullName>
    </recommendedName>
</protein>
<dbReference type="InterPro" id="IPR032675">
    <property type="entry name" value="LRR_dom_sf"/>
</dbReference>
<dbReference type="GO" id="GO:0016020">
    <property type="term" value="C:membrane"/>
    <property type="evidence" value="ECO:0007669"/>
    <property type="project" value="UniProtKB-SubCell"/>
</dbReference>
<dbReference type="Pfam" id="PF08263">
    <property type="entry name" value="LRRNT_2"/>
    <property type="match status" value="1"/>
</dbReference>
<comment type="caution">
    <text evidence="11">The sequence shown here is derived from an EMBL/GenBank/DDBJ whole genome shotgun (WGS) entry which is preliminary data.</text>
</comment>
<reference evidence="11" key="1">
    <citation type="submission" date="2019-10" db="EMBL/GenBank/DDBJ databases">
        <authorList>
            <person name="Zhang R."/>
            <person name="Pan Y."/>
            <person name="Wang J."/>
            <person name="Ma R."/>
            <person name="Yu S."/>
        </authorList>
    </citation>
    <scope>NUCLEOTIDE SEQUENCE</scope>
    <source>
        <strain evidence="11">LA-IB0</strain>
        <tissue evidence="11">Leaf</tissue>
    </source>
</reference>
<evidence type="ECO:0000313" key="11">
    <source>
        <dbReference type="EMBL" id="KAG8386394.1"/>
    </source>
</evidence>
<dbReference type="SUPFAM" id="SSF52058">
    <property type="entry name" value="L domain-like"/>
    <property type="match status" value="1"/>
</dbReference>
<dbReference type="PANTHER" id="PTHR48063:SF90">
    <property type="entry name" value="OS11G0565920 PROTEIN"/>
    <property type="match status" value="1"/>
</dbReference>
<name>A0AAV6XUV8_9LAMI</name>
<dbReference type="EMBL" id="WHWC01000003">
    <property type="protein sequence ID" value="KAG8386394.1"/>
    <property type="molecule type" value="Genomic_DNA"/>
</dbReference>
<evidence type="ECO:0000313" key="12">
    <source>
        <dbReference type="Proteomes" id="UP000826271"/>
    </source>
</evidence>
<dbReference type="AlphaFoldDB" id="A0AAV6XUV8"/>
<evidence type="ECO:0000256" key="6">
    <source>
        <dbReference type="ARBA" id="ARBA00022989"/>
    </source>
</evidence>
<dbReference type="Gene3D" id="3.80.10.10">
    <property type="entry name" value="Ribonuclease Inhibitor"/>
    <property type="match status" value="2"/>
</dbReference>
<keyword evidence="3" id="KW-0812">Transmembrane</keyword>
<feature type="compositionally biased region" description="Basic and acidic residues" evidence="9">
    <location>
        <begin position="27"/>
        <end position="38"/>
    </location>
</feature>
<accession>A0AAV6XUV8</accession>
<sequence>MEPGSEATHVLGELGASSGNTTTKVWRRVDKQRPRNEPEPIMASEKIPPMSHGATYTIRNNSITSNVNKDQEMTESNMPVTQPRSGQTEKSVRNLLDSFSSGSQFDHTRPPDYRAEDKTRSEEESVEELDTSQCGDILGVRGHQNVGHIESGSGLGTDVDMSMCIDRERQALLKFKQDLGDVIKGVTERETLFSSWESDQDCCKWRGIRCDNETNHVTALDFGGLTDSDTWFDGSIPDAFRNIPSLSHLDMSYNEIEGRIPSSTQLQSFDVSAYKGNSGLCGKPVTDTCPGDEVILNPQKTGDLDEEDTLITTGFYISLGLGFVFGFWEPVALYC</sequence>
<evidence type="ECO:0000256" key="7">
    <source>
        <dbReference type="ARBA" id="ARBA00023136"/>
    </source>
</evidence>
<proteinExistence type="predicted"/>
<keyword evidence="7" id="KW-0472">Membrane</keyword>
<keyword evidence="6" id="KW-1133">Transmembrane helix</keyword>
<feature type="domain" description="Leucine-rich repeat-containing N-terminal plant-type" evidence="10">
    <location>
        <begin position="166"/>
        <end position="211"/>
    </location>
</feature>
<organism evidence="11 12">
    <name type="scientific">Buddleja alternifolia</name>
    <dbReference type="NCBI Taxonomy" id="168488"/>
    <lineage>
        <taxon>Eukaryota</taxon>
        <taxon>Viridiplantae</taxon>
        <taxon>Streptophyta</taxon>
        <taxon>Embryophyta</taxon>
        <taxon>Tracheophyta</taxon>
        <taxon>Spermatophyta</taxon>
        <taxon>Magnoliopsida</taxon>
        <taxon>eudicotyledons</taxon>
        <taxon>Gunneridae</taxon>
        <taxon>Pentapetalae</taxon>
        <taxon>asterids</taxon>
        <taxon>lamiids</taxon>
        <taxon>Lamiales</taxon>
        <taxon>Scrophulariaceae</taxon>
        <taxon>Buddlejeae</taxon>
        <taxon>Buddleja</taxon>
    </lineage>
</organism>
<dbReference type="Proteomes" id="UP000826271">
    <property type="component" value="Unassembled WGS sequence"/>
</dbReference>
<evidence type="ECO:0000256" key="4">
    <source>
        <dbReference type="ARBA" id="ARBA00022729"/>
    </source>
</evidence>
<comment type="subcellular location">
    <subcellularLocation>
        <location evidence="1">Membrane</location>
        <topology evidence="1">Single-pass type I membrane protein</topology>
    </subcellularLocation>
</comment>
<keyword evidence="2" id="KW-0433">Leucine-rich repeat</keyword>
<evidence type="ECO:0000256" key="2">
    <source>
        <dbReference type="ARBA" id="ARBA00022614"/>
    </source>
</evidence>
<evidence type="ECO:0000256" key="3">
    <source>
        <dbReference type="ARBA" id="ARBA00022692"/>
    </source>
</evidence>
<keyword evidence="12" id="KW-1185">Reference proteome</keyword>
<dbReference type="InterPro" id="IPR013210">
    <property type="entry name" value="LRR_N_plant-typ"/>
</dbReference>
<evidence type="ECO:0000256" key="8">
    <source>
        <dbReference type="ARBA" id="ARBA00023180"/>
    </source>
</evidence>
<evidence type="ECO:0000256" key="5">
    <source>
        <dbReference type="ARBA" id="ARBA00022737"/>
    </source>
</evidence>
<keyword evidence="5" id="KW-0677">Repeat</keyword>
<evidence type="ECO:0000256" key="1">
    <source>
        <dbReference type="ARBA" id="ARBA00004479"/>
    </source>
</evidence>
<feature type="compositionally biased region" description="Polar residues" evidence="9">
    <location>
        <begin position="57"/>
        <end position="89"/>
    </location>
</feature>
<gene>
    <name evidence="11" type="ORF">BUALT_Bualt03G0144300</name>
</gene>
<feature type="region of interest" description="Disordered" evidence="9">
    <location>
        <begin position="1"/>
        <end position="131"/>
    </location>
</feature>
<dbReference type="InterPro" id="IPR046956">
    <property type="entry name" value="RLP23-like"/>
</dbReference>
<keyword evidence="8" id="KW-0325">Glycoprotein</keyword>
<evidence type="ECO:0000259" key="10">
    <source>
        <dbReference type="Pfam" id="PF08263"/>
    </source>
</evidence>
<feature type="compositionally biased region" description="Basic and acidic residues" evidence="9">
    <location>
        <begin position="106"/>
        <end position="123"/>
    </location>
</feature>
<dbReference type="PANTHER" id="PTHR48063">
    <property type="entry name" value="LRR RECEPTOR-LIKE KINASE"/>
    <property type="match status" value="1"/>
</dbReference>